<accession>A0AAE0DJ56</accession>
<name>A0AAE0DJ56_9LECA</name>
<evidence type="ECO:0000313" key="1">
    <source>
        <dbReference type="EMBL" id="KAK3171491.1"/>
    </source>
</evidence>
<sequence>MADKDVYVEWAFFISSVKETLQTLVFEQGERYRPRTADAQLRVRPIDRRFEEWVFPVLVGRGGDGEGGWEKLKRVEVRGVQIWDGSWGAVNPVTLQPASVYVNVERDLKRKLGERLRVEVRKRARRIIGLCKYEYAASLRILWYVLAHRWGLFWRIRYLWKRWLRELTQGSPLGSPLPPG</sequence>
<evidence type="ECO:0000313" key="2">
    <source>
        <dbReference type="Proteomes" id="UP001276659"/>
    </source>
</evidence>
<reference evidence="1" key="1">
    <citation type="submission" date="2022-11" db="EMBL/GenBank/DDBJ databases">
        <title>Chromosomal genome sequence assembly and mating type (MAT) locus characterization of the leprose asexual lichenized fungus Lepraria neglecta (Nyl.) Erichsen.</title>
        <authorList>
            <person name="Allen J.L."/>
            <person name="Pfeffer B."/>
        </authorList>
    </citation>
    <scope>NUCLEOTIDE SEQUENCE</scope>
    <source>
        <strain evidence="1">Allen 5258</strain>
    </source>
</reference>
<proteinExistence type="predicted"/>
<dbReference type="Proteomes" id="UP001276659">
    <property type="component" value="Unassembled WGS sequence"/>
</dbReference>
<protein>
    <submittedName>
        <fullName evidence="1">Uncharacterized protein</fullName>
    </submittedName>
</protein>
<comment type="caution">
    <text evidence="1">The sequence shown here is derived from an EMBL/GenBank/DDBJ whole genome shotgun (WGS) entry which is preliminary data.</text>
</comment>
<organism evidence="1 2">
    <name type="scientific">Lepraria neglecta</name>
    <dbReference type="NCBI Taxonomy" id="209136"/>
    <lineage>
        <taxon>Eukaryota</taxon>
        <taxon>Fungi</taxon>
        <taxon>Dikarya</taxon>
        <taxon>Ascomycota</taxon>
        <taxon>Pezizomycotina</taxon>
        <taxon>Lecanoromycetes</taxon>
        <taxon>OSLEUM clade</taxon>
        <taxon>Lecanoromycetidae</taxon>
        <taxon>Lecanorales</taxon>
        <taxon>Lecanorineae</taxon>
        <taxon>Stereocaulaceae</taxon>
        <taxon>Lepraria</taxon>
    </lineage>
</organism>
<dbReference type="EMBL" id="JASNWA010000008">
    <property type="protein sequence ID" value="KAK3171491.1"/>
    <property type="molecule type" value="Genomic_DNA"/>
</dbReference>
<gene>
    <name evidence="1" type="ORF">OEA41_003575</name>
</gene>
<keyword evidence="2" id="KW-1185">Reference proteome</keyword>
<dbReference type="AlphaFoldDB" id="A0AAE0DJ56"/>